<evidence type="ECO:0000256" key="6">
    <source>
        <dbReference type="ARBA" id="ARBA00050776"/>
    </source>
</evidence>
<evidence type="ECO:0000256" key="2">
    <source>
        <dbReference type="ARBA" id="ARBA00010447"/>
    </source>
</evidence>
<dbReference type="GO" id="GO:0030170">
    <property type="term" value="F:pyridoxal phosphate binding"/>
    <property type="evidence" value="ECO:0007669"/>
    <property type="project" value="InterPro"/>
</dbReference>
<evidence type="ECO:0000259" key="7">
    <source>
        <dbReference type="Pfam" id="PF00266"/>
    </source>
</evidence>
<organism evidence="9 10">
    <name type="scientific">Spartinivicinus marinus</name>
    <dbReference type="NCBI Taxonomy" id="2994442"/>
    <lineage>
        <taxon>Bacteria</taxon>
        <taxon>Pseudomonadati</taxon>
        <taxon>Pseudomonadota</taxon>
        <taxon>Gammaproteobacteria</taxon>
        <taxon>Oceanospirillales</taxon>
        <taxon>Zooshikellaceae</taxon>
        <taxon>Spartinivicinus</taxon>
    </lineage>
</organism>
<dbReference type="InterPro" id="IPR000192">
    <property type="entry name" value="Aminotrans_V_dom"/>
</dbReference>
<gene>
    <name evidence="9" type="primary">sufS</name>
    <name evidence="9" type="ORF">H0A36_13350</name>
</gene>
<dbReference type="GO" id="GO:0031071">
    <property type="term" value="F:cysteine desulfurase activity"/>
    <property type="evidence" value="ECO:0007669"/>
    <property type="project" value="UniProtKB-EC"/>
</dbReference>
<evidence type="ECO:0000313" key="9">
    <source>
        <dbReference type="EMBL" id="NYZ67000.1"/>
    </source>
</evidence>
<feature type="domain" description="Aminotransferase class V" evidence="7">
    <location>
        <begin position="27"/>
        <end position="396"/>
    </location>
</feature>
<name>A0A853HZ44_9GAMM</name>
<comment type="caution">
    <text evidence="9">The sequence shown here is derived from an EMBL/GenBank/DDBJ whole genome shotgun (WGS) entry which is preliminary data.</text>
</comment>
<comment type="catalytic activity">
    <reaction evidence="6">
        <text>(sulfur carrier)-H + L-cysteine = (sulfur carrier)-SH + L-alanine</text>
        <dbReference type="Rhea" id="RHEA:43892"/>
        <dbReference type="Rhea" id="RHEA-COMP:14737"/>
        <dbReference type="Rhea" id="RHEA-COMP:14739"/>
        <dbReference type="ChEBI" id="CHEBI:29917"/>
        <dbReference type="ChEBI" id="CHEBI:35235"/>
        <dbReference type="ChEBI" id="CHEBI:57972"/>
        <dbReference type="ChEBI" id="CHEBI:64428"/>
        <dbReference type="EC" id="2.8.1.7"/>
    </reaction>
</comment>
<reference evidence="9 10" key="1">
    <citation type="submission" date="2020-07" db="EMBL/GenBank/DDBJ databases">
        <title>Endozoicomonas sp. nov., isolated from sediment.</title>
        <authorList>
            <person name="Gu T."/>
        </authorList>
    </citation>
    <scope>NUCLEOTIDE SEQUENCE [LARGE SCALE GENOMIC DNA]</scope>
    <source>
        <strain evidence="9 10">SM1973</strain>
    </source>
</reference>
<dbReference type="Gene3D" id="3.90.1010.10">
    <property type="match status" value="1"/>
</dbReference>
<protein>
    <recommendedName>
        <fullName evidence="3">cysteine desulfurase</fullName>
        <ecNumber evidence="3">2.8.1.7</ecNumber>
    </recommendedName>
</protein>
<evidence type="ECO:0000313" key="10">
    <source>
        <dbReference type="Proteomes" id="UP000569732"/>
    </source>
</evidence>
<dbReference type="InterPro" id="IPR003808">
    <property type="entry name" value="Fe-S_metab-assoc_dom"/>
</dbReference>
<comment type="cofactor">
    <cofactor evidence="1">
        <name>pyridoxal 5'-phosphate</name>
        <dbReference type="ChEBI" id="CHEBI:597326"/>
    </cofactor>
</comment>
<dbReference type="InterPro" id="IPR015422">
    <property type="entry name" value="PyrdxlP-dep_Trfase_small"/>
</dbReference>
<evidence type="ECO:0000256" key="1">
    <source>
        <dbReference type="ARBA" id="ARBA00001933"/>
    </source>
</evidence>
<keyword evidence="5" id="KW-0663">Pyridoxal phosphate</keyword>
<dbReference type="PROSITE" id="PS00595">
    <property type="entry name" value="AA_TRANSFER_CLASS_5"/>
    <property type="match status" value="1"/>
</dbReference>
<accession>A0A853HZ44</accession>
<dbReference type="Pfam" id="PF00266">
    <property type="entry name" value="Aminotran_5"/>
    <property type="match status" value="1"/>
</dbReference>
<dbReference type="SUPFAM" id="SSF53383">
    <property type="entry name" value="PLP-dependent transferases"/>
    <property type="match status" value="1"/>
</dbReference>
<dbReference type="InterPro" id="IPR010970">
    <property type="entry name" value="Cys_dSase_SufS"/>
</dbReference>
<sequence>MTTTFNVKAVRKLFPILQTPANCQPLVYLDNAATTQKPLSVIQAISDYYQNCNANVHRASHHLSTKATLGFEKARQTVQQFINASTSDEIIWTRGATEAINLVAYSYGYHFIKAGDEILVTILEHHANIVPWQQLAKATGAKLKVVSINTAGELDQQDFHNKLNKKTKLVCLSHISNAIGTINPIRQLIKEAHDVGALVLIDAAQSAAHTKLDVQALDCDFLVFSGHKLYGPTGIGVLYAKRALLDMMPPWQMGGEMIELVTLEDTRFNRVPFKFEAGTPNIAGAFGLASAIEFINQFDLHQVTQHEIALASYAESLIQHLPGIRFYSKASNRIGIVSFLIEGHHPQDIGLLLDQQGIAVRVGHHCTMPLMQHFNINGTIRASFALYNTTQEVELFASALADICQPATMVPRHVELADNEHKNVENKLTKKLLSFNNWDQRYRHLMQLGKQLPPWTDQQKTDDKLIPGCESRVWLKITYQAETNQFNITADSDARVMKGLLALLINFYDGQSPDFIESYDITTEFSRIGLDKHLSPSRSNGLIAIINRIKQEARVINSP</sequence>
<evidence type="ECO:0000259" key="8">
    <source>
        <dbReference type="Pfam" id="PF02657"/>
    </source>
</evidence>
<dbReference type="InterPro" id="IPR015424">
    <property type="entry name" value="PyrdxlP-dep_Trfase"/>
</dbReference>
<dbReference type="PANTHER" id="PTHR43586:SF8">
    <property type="entry name" value="CYSTEINE DESULFURASE 1, CHLOROPLASTIC"/>
    <property type="match status" value="1"/>
</dbReference>
<dbReference type="Gene3D" id="3.40.640.10">
    <property type="entry name" value="Type I PLP-dependent aspartate aminotransferase-like (Major domain)"/>
    <property type="match status" value="1"/>
</dbReference>
<dbReference type="Gene3D" id="3.90.1150.10">
    <property type="entry name" value="Aspartate Aminotransferase, domain 1"/>
    <property type="match status" value="1"/>
</dbReference>
<dbReference type="GO" id="GO:0006534">
    <property type="term" value="P:cysteine metabolic process"/>
    <property type="evidence" value="ECO:0007669"/>
    <property type="project" value="InterPro"/>
</dbReference>
<feature type="domain" description="Fe-S metabolism associated" evidence="8">
    <location>
        <begin position="431"/>
        <end position="551"/>
    </location>
</feature>
<dbReference type="NCBIfam" id="TIGR01979">
    <property type="entry name" value="sufS"/>
    <property type="match status" value="1"/>
</dbReference>
<dbReference type="Proteomes" id="UP000569732">
    <property type="component" value="Unassembled WGS sequence"/>
</dbReference>
<dbReference type="PANTHER" id="PTHR43586">
    <property type="entry name" value="CYSTEINE DESULFURASE"/>
    <property type="match status" value="1"/>
</dbReference>
<keyword evidence="10" id="KW-1185">Reference proteome</keyword>
<dbReference type="InterPro" id="IPR020578">
    <property type="entry name" value="Aminotrans_V_PyrdxlP_BS"/>
</dbReference>
<evidence type="ECO:0000256" key="4">
    <source>
        <dbReference type="ARBA" id="ARBA00022679"/>
    </source>
</evidence>
<dbReference type="EC" id="2.8.1.7" evidence="3"/>
<dbReference type="Pfam" id="PF02657">
    <property type="entry name" value="SufE"/>
    <property type="match status" value="1"/>
</dbReference>
<keyword evidence="4" id="KW-0808">Transferase</keyword>
<evidence type="ECO:0000256" key="3">
    <source>
        <dbReference type="ARBA" id="ARBA00012239"/>
    </source>
</evidence>
<evidence type="ECO:0000256" key="5">
    <source>
        <dbReference type="ARBA" id="ARBA00022898"/>
    </source>
</evidence>
<comment type="similarity">
    <text evidence="2">Belongs to the class-V pyridoxal-phosphate-dependent aminotransferase family. Csd subfamily.</text>
</comment>
<dbReference type="InterPro" id="IPR015421">
    <property type="entry name" value="PyrdxlP-dep_Trfase_major"/>
</dbReference>
<dbReference type="EMBL" id="JACCKB010000020">
    <property type="protein sequence ID" value="NYZ67000.1"/>
    <property type="molecule type" value="Genomic_DNA"/>
</dbReference>
<dbReference type="AlphaFoldDB" id="A0A853HZ44"/>
<dbReference type="SUPFAM" id="SSF82649">
    <property type="entry name" value="SufE/NifU"/>
    <property type="match status" value="1"/>
</dbReference>
<proteinExistence type="inferred from homology"/>
<dbReference type="CDD" id="cd06453">
    <property type="entry name" value="SufS_like"/>
    <property type="match status" value="1"/>
</dbReference>